<keyword evidence="2" id="KW-1185">Reference proteome</keyword>
<dbReference type="OrthoDB" id="5519849at2"/>
<gene>
    <name evidence="1" type="ORF">SAMN02745119_00496</name>
</gene>
<sequence length="112" mass="12862">MTNNPTYHDSLITITADEIVFADYYFPRHTTKTVPLADIACITVCEPTIWNGKWRLHGTGNIKTWFPADYDRPRRDKIFIADLTTQWINIGFTVEDSAQVEAIFRQLGLIKG</sequence>
<name>A0A1T4KDN5_9BACT</name>
<evidence type="ECO:0000313" key="1">
    <source>
        <dbReference type="EMBL" id="SJZ40519.1"/>
    </source>
</evidence>
<evidence type="ECO:0000313" key="2">
    <source>
        <dbReference type="Proteomes" id="UP000190102"/>
    </source>
</evidence>
<accession>A0A1T4KDN5</accession>
<proteinExistence type="predicted"/>
<dbReference type="AlphaFoldDB" id="A0A1T4KDN5"/>
<dbReference type="STRING" id="115783.SAMN02745119_00496"/>
<dbReference type="RefSeq" id="WP_078788779.1">
    <property type="nucleotide sequence ID" value="NZ_FUWR01000001.1"/>
</dbReference>
<dbReference type="Proteomes" id="UP000190102">
    <property type="component" value="Unassembled WGS sequence"/>
</dbReference>
<protein>
    <submittedName>
        <fullName evidence="1">Uncharacterized protein</fullName>
    </submittedName>
</protein>
<dbReference type="EMBL" id="FUWR01000001">
    <property type="protein sequence ID" value="SJZ40519.1"/>
    <property type="molecule type" value="Genomic_DNA"/>
</dbReference>
<reference evidence="2" key="1">
    <citation type="submission" date="2017-02" db="EMBL/GenBank/DDBJ databases">
        <authorList>
            <person name="Varghese N."/>
            <person name="Submissions S."/>
        </authorList>
    </citation>
    <scope>NUCLEOTIDE SEQUENCE [LARGE SCALE GENOMIC DNA]</scope>
    <source>
        <strain evidence="2">ATCC BAA-34</strain>
    </source>
</reference>
<organism evidence="1 2">
    <name type="scientific">Trichlorobacter thiogenes</name>
    <dbReference type="NCBI Taxonomy" id="115783"/>
    <lineage>
        <taxon>Bacteria</taxon>
        <taxon>Pseudomonadati</taxon>
        <taxon>Thermodesulfobacteriota</taxon>
        <taxon>Desulfuromonadia</taxon>
        <taxon>Geobacterales</taxon>
        <taxon>Geobacteraceae</taxon>
        <taxon>Trichlorobacter</taxon>
    </lineage>
</organism>